<comment type="caution">
    <text evidence="2">The sequence shown here is derived from an EMBL/GenBank/DDBJ whole genome shotgun (WGS) entry which is preliminary data.</text>
</comment>
<name>A0A0V0U1J9_9BILA</name>
<evidence type="ECO:0000313" key="3">
    <source>
        <dbReference type="Proteomes" id="UP000055048"/>
    </source>
</evidence>
<dbReference type="OrthoDB" id="5933357at2759"/>
<keyword evidence="1" id="KW-0812">Transmembrane</keyword>
<protein>
    <submittedName>
        <fullName evidence="2">Uncharacterized protein</fullName>
    </submittedName>
</protein>
<keyword evidence="1" id="KW-0472">Membrane</keyword>
<keyword evidence="1" id="KW-1133">Transmembrane helix</keyword>
<dbReference type="AlphaFoldDB" id="A0A0V0U1J9"/>
<proteinExistence type="predicted"/>
<organism evidence="2 3">
    <name type="scientific">Trichinella murrelli</name>
    <dbReference type="NCBI Taxonomy" id="144512"/>
    <lineage>
        <taxon>Eukaryota</taxon>
        <taxon>Metazoa</taxon>
        <taxon>Ecdysozoa</taxon>
        <taxon>Nematoda</taxon>
        <taxon>Enoplea</taxon>
        <taxon>Dorylaimia</taxon>
        <taxon>Trichinellida</taxon>
        <taxon>Trichinellidae</taxon>
        <taxon>Trichinella</taxon>
    </lineage>
</organism>
<accession>A0A0V0U1J9</accession>
<gene>
    <name evidence="2" type="ORF">T05_15307</name>
</gene>
<keyword evidence="3" id="KW-1185">Reference proteome</keyword>
<sequence length="85" mass="9780">MDLQILIFKILSKSQAEAPPIDKEKTLRNTDWLEADRTRKAEVISVLILISVGVLCLLRNKRLTLPIMTRFDDVNKKEQKGATRM</sequence>
<evidence type="ECO:0000256" key="1">
    <source>
        <dbReference type="SAM" id="Phobius"/>
    </source>
</evidence>
<evidence type="ECO:0000313" key="2">
    <source>
        <dbReference type="EMBL" id="KRX45147.1"/>
    </source>
</evidence>
<dbReference type="EMBL" id="JYDJ01000082">
    <property type="protein sequence ID" value="KRX45147.1"/>
    <property type="molecule type" value="Genomic_DNA"/>
</dbReference>
<feature type="transmembrane region" description="Helical" evidence="1">
    <location>
        <begin position="40"/>
        <end position="58"/>
    </location>
</feature>
<reference evidence="2 3" key="1">
    <citation type="submission" date="2015-01" db="EMBL/GenBank/DDBJ databases">
        <title>Evolution of Trichinella species and genotypes.</title>
        <authorList>
            <person name="Korhonen P.K."/>
            <person name="Edoardo P."/>
            <person name="Giuseppe L.R."/>
            <person name="Gasser R.B."/>
        </authorList>
    </citation>
    <scope>NUCLEOTIDE SEQUENCE [LARGE SCALE GENOMIC DNA]</scope>
    <source>
        <strain evidence="2">ISS417</strain>
    </source>
</reference>
<dbReference type="Proteomes" id="UP000055048">
    <property type="component" value="Unassembled WGS sequence"/>
</dbReference>